<proteinExistence type="predicted"/>
<sequence>MNYEELQCFEKFSVNNVIESGKDFYFLLAISSRIYKCLMSSPGLMHLYRVSVRCSSSIFRNENSKQTPHL</sequence>
<organism evidence="1 2">
    <name type="scientific">Necator americanus</name>
    <name type="common">Human hookworm</name>
    <dbReference type="NCBI Taxonomy" id="51031"/>
    <lineage>
        <taxon>Eukaryota</taxon>
        <taxon>Metazoa</taxon>
        <taxon>Ecdysozoa</taxon>
        <taxon>Nematoda</taxon>
        <taxon>Chromadorea</taxon>
        <taxon>Rhabditida</taxon>
        <taxon>Rhabditina</taxon>
        <taxon>Rhabditomorpha</taxon>
        <taxon>Strongyloidea</taxon>
        <taxon>Ancylostomatidae</taxon>
        <taxon>Bunostominae</taxon>
        <taxon>Necator</taxon>
    </lineage>
</organism>
<reference evidence="1 2" key="1">
    <citation type="submission" date="2023-08" db="EMBL/GenBank/DDBJ databases">
        <title>A Necator americanus chromosomal reference genome.</title>
        <authorList>
            <person name="Ilik V."/>
            <person name="Petrzelkova K.J."/>
            <person name="Pardy F."/>
            <person name="Fuh T."/>
            <person name="Niatou-Singa F.S."/>
            <person name="Gouil Q."/>
            <person name="Baker L."/>
            <person name="Ritchie M.E."/>
            <person name="Jex A.R."/>
            <person name="Gazzola D."/>
            <person name="Li H."/>
            <person name="Toshio Fujiwara R."/>
            <person name="Zhan B."/>
            <person name="Aroian R.V."/>
            <person name="Pafco B."/>
            <person name="Schwarz E.M."/>
        </authorList>
    </citation>
    <scope>NUCLEOTIDE SEQUENCE [LARGE SCALE GENOMIC DNA]</scope>
    <source>
        <strain evidence="1 2">Aroian</strain>
        <tissue evidence="1">Whole animal</tissue>
    </source>
</reference>
<evidence type="ECO:0000313" key="1">
    <source>
        <dbReference type="EMBL" id="KAK6766412.1"/>
    </source>
</evidence>
<gene>
    <name evidence="1" type="primary">Necator_chrX.g26155</name>
    <name evidence="1" type="ORF">RB195_025989</name>
</gene>
<name>A0ABR1EUU1_NECAM</name>
<evidence type="ECO:0000313" key="2">
    <source>
        <dbReference type="Proteomes" id="UP001303046"/>
    </source>
</evidence>
<comment type="caution">
    <text evidence="1">The sequence shown here is derived from an EMBL/GenBank/DDBJ whole genome shotgun (WGS) entry which is preliminary data.</text>
</comment>
<keyword evidence="2" id="KW-1185">Reference proteome</keyword>
<dbReference type="Proteomes" id="UP001303046">
    <property type="component" value="Unassembled WGS sequence"/>
</dbReference>
<accession>A0ABR1EUU1</accession>
<dbReference type="EMBL" id="JAVFWL010000006">
    <property type="protein sequence ID" value="KAK6766412.1"/>
    <property type="molecule type" value="Genomic_DNA"/>
</dbReference>
<protein>
    <submittedName>
        <fullName evidence="1">Uncharacterized protein</fullName>
    </submittedName>
</protein>